<keyword evidence="3 6" id="KW-0812">Transmembrane</keyword>
<keyword evidence="8" id="KW-1185">Reference proteome</keyword>
<dbReference type="EMBL" id="JBFNQN010000007">
    <property type="protein sequence ID" value="MEW9265328.1"/>
    <property type="molecule type" value="Genomic_DNA"/>
</dbReference>
<organism evidence="7 8">
    <name type="scientific">Kineococcus endophyticus</name>
    <dbReference type="NCBI Taxonomy" id="1181883"/>
    <lineage>
        <taxon>Bacteria</taxon>
        <taxon>Bacillati</taxon>
        <taxon>Actinomycetota</taxon>
        <taxon>Actinomycetes</taxon>
        <taxon>Kineosporiales</taxon>
        <taxon>Kineosporiaceae</taxon>
        <taxon>Kineococcus</taxon>
    </lineage>
</organism>
<reference evidence="7 8" key="1">
    <citation type="submission" date="2024-07" db="EMBL/GenBank/DDBJ databases">
        <authorList>
            <person name="Thanompreechachai J."/>
            <person name="Duangmal K."/>
        </authorList>
    </citation>
    <scope>NUCLEOTIDE SEQUENCE [LARGE SCALE GENOMIC DNA]</scope>
    <source>
        <strain evidence="7 8">KCTC 19886</strain>
    </source>
</reference>
<feature type="transmembrane region" description="Helical" evidence="6">
    <location>
        <begin position="203"/>
        <end position="226"/>
    </location>
</feature>
<dbReference type="InterPro" id="IPR017039">
    <property type="entry name" value="Virul_fac_BrkB"/>
</dbReference>
<evidence type="ECO:0000256" key="2">
    <source>
        <dbReference type="ARBA" id="ARBA00022475"/>
    </source>
</evidence>
<feature type="transmembrane region" description="Helical" evidence="6">
    <location>
        <begin position="115"/>
        <end position="134"/>
    </location>
</feature>
<dbReference type="Pfam" id="PF03631">
    <property type="entry name" value="Virul_fac_BrkB"/>
    <property type="match status" value="1"/>
</dbReference>
<feature type="transmembrane region" description="Helical" evidence="6">
    <location>
        <begin position="268"/>
        <end position="287"/>
    </location>
</feature>
<dbReference type="Proteomes" id="UP001555826">
    <property type="component" value="Unassembled WGS sequence"/>
</dbReference>
<dbReference type="RefSeq" id="WP_367638358.1">
    <property type="nucleotide sequence ID" value="NZ_JBFNQN010000007.1"/>
</dbReference>
<evidence type="ECO:0000313" key="7">
    <source>
        <dbReference type="EMBL" id="MEW9265328.1"/>
    </source>
</evidence>
<dbReference type="PANTHER" id="PTHR30213:SF1">
    <property type="entry name" value="INNER MEMBRANE PROTEIN YHJD"/>
    <property type="match status" value="1"/>
</dbReference>
<feature type="transmembrane region" description="Helical" evidence="6">
    <location>
        <begin position="238"/>
        <end position="256"/>
    </location>
</feature>
<evidence type="ECO:0000256" key="1">
    <source>
        <dbReference type="ARBA" id="ARBA00004651"/>
    </source>
</evidence>
<name>A0ABV3P7F4_9ACTN</name>
<feature type="transmembrane region" description="Helical" evidence="6">
    <location>
        <begin position="166"/>
        <end position="191"/>
    </location>
</feature>
<evidence type="ECO:0000313" key="8">
    <source>
        <dbReference type="Proteomes" id="UP001555826"/>
    </source>
</evidence>
<dbReference type="PANTHER" id="PTHR30213">
    <property type="entry name" value="INNER MEMBRANE PROTEIN YHJD"/>
    <property type="match status" value="1"/>
</dbReference>
<sequence length="356" mass="37403">MSGAVDQAKDAVSRVQRSFPYRTYQRYGNARGNVLAGGIAYFAFFSIFPALIAALTIVGFLMQGVPEVRDWVVRNLVSGVNAYVPDLLHAGQRPFGPQDRANGIYIDDYLTGSTLTWALVVSVVTGLFTGLGWIDGMRQGVRAVFGEDAGGGNFAVVKLRDLGGMAVIGFGVLLSVVSVVATNAAGGFLLDLLGFDPSTWSKVLLAVLGFAVSFVIDTLTFLVVFRVLPGADVPLRDLLQGAAFGGIGIGILKQFGATIAGRSADGGGAFVGSAVTLVVLLVLMNLIGRLVLLAASWAAQRAEDAGSLRPDLMAQARLAVPLGPEEPETHERRLPFVSGLVLGAVSALALGRVRRR</sequence>
<evidence type="ECO:0000256" key="3">
    <source>
        <dbReference type="ARBA" id="ARBA00022692"/>
    </source>
</evidence>
<evidence type="ECO:0000256" key="5">
    <source>
        <dbReference type="ARBA" id="ARBA00023136"/>
    </source>
</evidence>
<comment type="caution">
    <text evidence="7">The sequence shown here is derived from an EMBL/GenBank/DDBJ whole genome shotgun (WGS) entry which is preliminary data.</text>
</comment>
<evidence type="ECO:0000256" key="4">
    <source>
        <dbReference type="ARBA" id="ARBA00022989"/>
    </source>
</evidence>
<gene>
    <name evidence="7" type="ORF">AB1207_11265</name>
</gene>
<protein>
    <submittedName>
        <fullName evidence="7">YihY/virulence factor BrkB family protein</fullName>
    </submittedName>
</protein>
<comment type="subcellular location">
    <subcellularLocation>
        <location evidence="1">Cell membrane</location>
        <topology evidence="1">Multi-pass membrane protein</topology>
    </subcellularLocation>
</comment>
<feature type="transmembrane region" description="Helical" evidence="6">
    <location>
        <begin position="39"/>
        <end position="61"/>
    </location>
</feature>
<dbReference type="PIRSF" id="PIRSF035875">
    <property type="entry name" value="RNase_BN"/>
    <property type="match status" value="1"/>
</dbReference>
<evidence type="ECO:0000256" key="6">
    <source>
        <dbReference type="SAM" id="Phobius"/>
    </source>
</evidence>
<keyword evidence="5 6" id="KW-0472">Membrane</keyword>
<accession>A0ABV3P7F4</accession>
<keyword evidence="4 6" id="KW-1133">Transmembrane helix</keyword>
<keyword evidence="2" id="KW-1003">Cell membrane</keyword>
<proteinExistence type="predicted"/>